<dbReference type="GO" id="GO:0005777">
    <property type="term" value="C:peroxisome"/>
    <property type="evidence" value="ECO:0007669"/>
    <property type="project" value="UniProtKB-ARBA"/>
</dbReference>
<evidence type="ECO:0000256" key="7">
    <source>
        <dbReference type="ARBA" id="ARBA00022964"/>
    </source>
</evidence>
<proteinExistence type="inferred from homology"/>
<evidence type="ECO:0000256" key="1">
    <source>
        <dbReference type="ARBA" id="ARBA00001961"/>
    </source>
</evidence>
<dbReference type="AlphaFoldDB" id="A0AAW1D389"/>
<comment type="cofactor">
    <cofactor evidence="2">
        <name>Fe cation</name>
        <dbReference type="ChEBI" id="CHEBI:24875"/>
    </cofactor>
</comment>
<dbReference type="PANTHER" id="PTHR21308">
    <property type="entry name" value="PHYTANOYL-COA ALPHA-HYDROXYLASE"/>
    <property type="match status" value="1"/>
</dbReference>
<name>A0AAW1D389_9HEMI</name>
<accession>A0AAW1D389</accession>
<dbReference type="Gene3D" id="2.60.120.620">
    <property type="entry name" value="q2cbj1_9rhob like domain"/>
    <property type="match status" value="1"/>
</dbReference>
<keyword evidence="8" id="KW-0560">Oxidoreductase</keyword>
<dbReference type="EC" id="1.14.11.18" evidence="10"/>
<keyword evidence="6" id="KW-0847">Vitamin C</keyword>
<evidence type="ECO:0000256" key="10">
    <source>
        <dbReference type="ARBA" id="ARBA00034809"/>
    </source>
</evidence>
<keyword evidence="5" id="KW-0479">Metal-binding</keyword>
<dbReference type="InterPro" id="IPR008775">
    <property type="entry name" value="Phytyl_CoA_dOase-like"/>
</dbReference>
<dbReference type="EMBL" id="JAPXFL010000007">
    <property type="protein sequence ID" value="KAK9504404.1"/>
    <property type="molecule type" value="Genomic_DNA"/>
</dbReference>
<comment type="similarity">
    <text evidence="4">Belongs to the PhyH family.</text>
</comment>
<evidence type="ECO:0000313" key="13">
    <source>
        <dbReference type="EMBL" id="KAK9504404.1"/>
    </source>
</evidence>
<keyword evidence="9" id="KW-0408">Iron</keyword>
<dbReference type="GO" id="GO:0048244">
    <property type="term" value="F:phytanoyl-CoA dioxygenase activity"/>
    <property type="evidence" value="ECO:0007669"/>
    <property type="project" value="UniProtKB-EC"/>
</dbReference>
<keyword evidence="14" id="KW-1185">Reference proteome</keyword>
<evidence type="ECO:0000256" key="2">
    <source>
        <dbReference type="ARBA" id="ARBA00001962"/>
    </source>
</evidence>
<comment type="pathway">
    <text evidence="3">Lipid metabolism; fatty acid metabolism.</text>
</comment>
<comment type="caution">
    <text evidence="13">The sequence shown here is derived from an EMBL/GenBank/DDBJ whole genome shotgun (WGS) entry which is preliminary data.</text>
</comment>
<reference evidence="13 14" key="1">
    <citation type="submission" date="2022-12" db="EMBL/GenBank/DDBJ databases">
        <title>Chromosome-level genome assembly of true bugs.</title>
        <authorList>
            <person name="Ma L."/>
            <person name="Li H."/>
        </authorList>
    </citation>
    <scope>NUCLEOTIDE SEQUENCE [LARGE SCALE GENOMIC DNA]</scope>
    <source>
        <strain evidence="13">Lab_2022b</strain>
    </source>
</reference>
<evidence type="ECO:0000256" key="8">
    <source>
        <dbReference type="ARBA" id="ARBA00023002"/>
    </source>
</evidence>
<dbReference type="FunFam" id="2.60.120.620:FF:000012">
    <property type="entry name" value="Phytanoyl-CoA dioxygenase, peroxisomal"/>
    <property type="match status" value="1"/>
</dbReference>
<protein>
    <recommendedName>
        <fullName evidence="10">phytanoyl-CoA dioxygenase</fullName>
        <ecNumber evidence="10">1.14.11.18</ecNumber>
    </recommendedName>
    <alternativeName>
        <fullName evidence="11">Phytanic acid oxidase</fullName>
    </alternativeName>
    <alternativeName>
        <fullName evidence="12">Phytanoyl-CoA alpha-hydroxylase</fullName>
    </alternativeName>
</protein>
<evidence type="ECO:0000256" key="3">
    <source>
        <dbReference type="ARBA" id="ARBA00004872"/>
    </source>
</evidence>
<evidence type="ECO:0000256" key="11">
    <source>
        <dbReference type="ARBA" id="ARBA00034921"/>
    </source>
</evidence>
<dbReference type="Proteomes" id="UP001461498">
    <property type="component" value="Unassembled WGS sequence"/>
</dbReference>
<evidence type="ECO:0000256" key="6">
    <source>
        <dbReference type="ARBA" id="ARBA00022896"/>
    </source>
</evidence>
<dbReference type="Pfam" id="PF05721">
    <property type="entry name" value="PhyH"/>
    <property type="match status" value="1"/>
</dbReference>
<evidence type="ECO:0000256" key="5">
    <source>
        <dbReference type="ARBA" id="ARBA00022723"/>
    </source>
</evidence>
<evidence type="ECO:0000256" key="9">
    <source>
        <dbReference type="ARBA" id="ARBA00023004"/>
    </source>
</evidence>
<dbReference type="GO" id="GO:0001561">
    <property type="term" value="P:fatty acid alpha-oxidation"/>
    <property type="evidence" value="ECO:0007669"/>
    <property type="project" value="InterPro"/>
</dbReference>
<keyword evidence="7" id="KW-0223">Dioxygenase</keyword>
<gene>
    <name evidence="13" type="ORF">O3M35_010744</name>
</gene>
<sequence>MATDRLQVIYRHLSFPKFAINPTSGTSLNTQLFEDDFRYTLNNPLLSYEQRKFYEENGYIVIPKLIEDELLDECSRRFADYCNGVIPKGGITMMKDISLMKKGAQGEFLYNKLQDILYDSVFEKYFFHPKLLEYVSCFTGPNIKGMHSMLINKPPDSGALTSRHPLHQDLYYFPFRPADRIVASWTAMERITESNGCLVVLPGTHKGELQPHDYPKWEGGVNKAYHGILGYDDYPTVPLHMEKGDTVFFHPLLIHGSGANRTKGFRKAISCHFSTADYYFIDVKGTIQEGIAKEIEEMAIKKGFPVTIEEIWDLRSRLVKGEIDV</sequence>
<dbReference type="GO" id="GO:0046872">
    <property type="term" value="F:metal ion binding"/>
    <property type="evidence" value="ECO:0007669"/>
    <property type="project" value="UniProtKB-KW"/>
</dbReference>
<evidence type="ECO:0000313" key="14">
    <source>
        <dbReference type="Proteomes" id="UP001461498"/>
    </source>
</evidence>
<dbReference type="SUPFAM" id="SSF51197">
    <property type="entry name" value="Clavaminate synthase-like"/>
    <property type="match status" value="1"/>
</dbReference>
<dbReference type="InterPro" id="IPR047128">
    <property type="entry name" value="PhyH"/>
</dbReference>
<evidence type="ECO:0000256" key="12">
    <source>
        <dbReference type="ARBA" id="ARBA00034924"/>
    </source>
</evidence>
<organism evidence="13 14">
    <name type="scientific">Rhynocoris fuscipes</name>
    <dbReference type="NCBI Taxonomy" id="488301"/>
    <lineage>
        <taxon>Eukaryota</taxon>
        <taxon>Metazoa</taxon>
        <taxon>Ecdysozoa</taxon>
        <taxon>Arthropoda</taxon>
        <taxon>Hexapoda</taxon>
        <taxon>Insecta</taxon>
        <taxon>Pterygota</taxon>
        <taxon>Neoptera</taxon>
        <taxon>Paraneoptera</taxon>
        <taxon>Hemiptera</taxon>
        <taxon>Heteroptera</taxon>
        <taxon>Panheteroptera</taxon>
        <taxon>Cimicomorpha</taxon>
        <taxon>Reduviidae</taxon>
        <taxon>Harpactorinae</taxon>
        <taxon>Harpactorini</taxon>
        <taxon>Rhynocoris</taxon>
    </lineage>
</organism>
<dbReference type="GO" id="GO:0031418">
    <property type="term" value="F:L-ascorbic acid binding"/>
    <property type="evidence" value="ECO:0007669"/>
    <property type="project" value="UniProtKB-KW"/>
</dbReference>
<comment type="cofactor">
    <cofactor evidence="1">
        <name>L-ascorbate</name>
        <dbReference type="ChEBI" id="CHEBI:38290"/>
    </cofactor>
</comment>
<evidence type="ECO:0000256" key="4">
    <source>
        <dbReference type="ARBA" id="ARBA00005830"/>
    </source>
</evidence>
<dbReference type="PANTHER" id="PTHR21308:SF1">
    <property type="entry name" value="PHYTANOYL-COA DIOXYGENASE, PEROXISOMAL"/>
    <property type="match status" value="1"/>
</dbReference>